<comment type="caution">
    <text evidence="1">The sequence shown here is derived from an EMBL/GenBank/DDBJ whole genome shotgun (WGS) entry which is preliminary data.</text>
</comment>
<gene>
    <name evidence="1" type="ORF">J4Q44_G00154760</name>
</gene>
<sequence length="79" mass="8963">MQSRMSLRPCEFWSVGDQILGDKFPYKLVSKKIDLPKYQGEPDEISIQKCGWASHSGGHLSVFQSTVRLTRTLHKMVPG</sequence>
<reference evidence="1 2" key="1">
    <citation type="submission" date="2021-04" db="EMBL/GenBank/DDBJ databases">
        <authorList>
            <person name="De Guttry C."/>
            <person name="Zahm M."/>
            <person name="Klopp C."/>
            <person name="Cabau C."/>
            <person name="Louis A."/>
            <person name="Berthelot C."/>
            <person name="Parey E."/>
            <person name="Roest Crollius H."/>
            <person name="Montfort J."/>
            <person name="Robinson-Rechavi M."/>
            <person name="Bucao C."/>
            <person name="Bouchez O."/>
            <person name="Gislard M."/>
            <person name="Lluch J."/>
            <person name="Milhes M."/>
            <person name="Lampietro C."/>
            <person name="Lopez Roques C."/>
            <person name="Donnadieu C."/>
            <person name="Braasch I."/>
            <person name="Desvignes T."/>
            <person name="Postlethwait J."/>
            <person name="Bobe J."/>
            <person name="Wedekind C."/>
            <person name="Guiguen Y."/>
        </authorList>
    </citation>
    <scope>NUCLEOTIDE SEQUENCE [LARGE SCALE GENOMIC DNA]</scope>
    <source>
        <strain evidence="1">Cs_M1</strain>
        <tissue evidence="1">Blood</tissue>
    </source>
</reference>
<keyword evidence="2" id="KW-1185">Reference proteome</keyword>
<dbReference type="AlphaFoldDB" id="A0AAN8R5G5"/>
<dbReference type="EMBL" id="JAGTTL010000013">
    <property type="protein sequence ID" value="KAK6314017.1"/>
    <property type="molecule type" value="Genomic_DNA"/>
</dbReference>
<name>A0AAN8R5G5_9TELE</name>
<dbReference type="Proteomes" id="UP001356427">
    <property type="component" value="Unassembled WGS sequence"/>
</dbReference>
<protein>
    <submittedName>
        <fullName evidence="1">Uncharacterized protein</fullName>
    </submittedName>
</protein>
<evidence type="ECO:0000313" key="1">
    <source>
        <dbReference type="EMBL" id="KAK6314017.1"/>
    </source>
</evidence>
<organism evidence="1 2">
    <name type="scientific">Coregonus suidteri</name>
    <dbReference type="NCBI Taxonomy" id="861788"/>
    <lineage>
        <taxon>Eukaryota</taxon>
        <taxon>Metazoa</taxon>
        <taxon>Chordata</taxon>
        <taxon>Craniata</taxon>
        <taxon>Vertebrata</taxon>
        <taxon>Euteleostomi</taxon>
        <taxon>Actinopterygii</taxon>
        <taxon>Neopterygii</taxon>
        <taxon>Teleostei</taxon>
        <taxon>Protacanthopterygii</taxon>
        <taxon>Salmoniformes</taxon>
        <taxon>Salmonidae</taxon>
        <taxon>Coregoninae</taxon>
        <taxon>Coregonus</taxon>
    </lineage>
</organism>
<proteinExistence type="predicted"/>
<accession>A0AAN8R5G5</accession>
<evidence type="ECO:0000313" key="2">
    <source>
        <dbReference type="Proteomes" id="UP001356427"/>
    </source>
</evidence>